<organism evidence="2 3">
    <name type="scientific">Nematostella vectensis</name>
    <name type="common">Starlet sea anemone</name>
    <dbReference type="NCBI Taxonomy" id="45351"/>
    <lineage>
        <taxon>Eukaryota</taxon>
        <taxon>Metazoa</taxon>
        <taxon>Cnidaria</taxon>
        <taxon>Anthozoa</taxon>
        <taxon>Hexacorallia</taxon>
        <taxon>Actiniaria</taxon>
        <taxon>Edwardsiidae</taxon>
        <taxon>Nematostella</taxon>
    </lineage>
</organism>
<accession>A7S3S1</accession>
<keyword evidence="3" id="KW-1185">Reference proteome</keyword>
<evidence type="ECO:0000313" key="3">
    <source>
        <dbReference type="Proteomes" id="UP000001593"/>
    </source>
</evidence>
<reference evidence="2 3" key="1">
    <citation type="journal article" date="2007" name="Science">
        <title>Sea anemone genome reveals ancestral eumetazoan gene repertoire and genomic organization.</title>
        <authorList>
            <person name="Putnam N.H."/>
            <person name="Srivastava M."/>
            <person name="Hellsten U."/>
            <person name="Dirks B."/>
            <person name="Chapman J."/>
            <person name="Salamov A."/>
            <person name="Terry A."/>
            <person name="Shapiro H."/>
            <person name="Lindquist E."/>
            <person name="Kapitonov V.V."/>
            <person name="Jurka J."/>
            <person name="Genikhovich G."/>
            <person name="Grigoriev I.V."/>
            <person name="Lucas S.M."/>
            <person name="Steele R.E."/>
            <person name="Finnerty J.R."/>
            <person name="Technau U."/>
            <person name="Martindale M.Q."/>
            <person name="Rokhsar D.S."/>
        </authorList>
    </citation>
    <scope>NUCLEOTIDE SEQUENCE [LARGE SCALE GENOMIC DNA]</scope>
    <source>
        <strain evidence="3">CH2 X CH6</strain>
    </source>
</reference>
<dbReference type="HOGENOM" id="CLU_2309299_0_0_1"/>
<dbReference type="Proteomes" id="UP000001593">
    <property type="component" value="Unassembled WGS sequence"/>
</dbReference>
<name>A7S3S1_NEMVE</name>
<proteinExistence type="predicted"/>
<dbReference type="Pfam" id="PF04707">
    <property type="entry name" value="PRELI"/>
    <property type="match status" value="1"/>
</dbReference>
<protein>
    <recommendedName>
        <fullName evidence="1">PRELI/MSF1 domain-containing protein</fullName>
    </recommendedName>
</protein>
<evidence type="ECO:0000313" key="2">
    <source>
        <dbReference type="EMBL" id="EDO41689.1"/>
    </source>
</evidence>
<dbReference type="EMBL" id="DS469574">
    <property type="protein sequence ID" value="EDO41689.1"/>
    <property type="molecule type" value="Genomic_DNA"/>
</dbReference>
<dbReference type="InParanoid" id="A7S3S1"/>
<feature type="domain" description="PRELI/MSF1" evidence="1">
    <location>
        <begin position="22"/>
        <end position="96"/>
    </location>
</feature>
<dbReference type="InterPro" id="IPR006797">
    <property type="entry name" value="PRELI/MSF1_dom"/>
</dbReference>
<evidence type="ECO:0000259" key="1">
    <source>
        <dbReference type="Pfam" id="PF04707"/>
    </source>
</evidence>
<gene>
    <name evidence="2" type="ORF">NEMVEDRAFT_v1g206348</name>
</gene>
<sequence>MPIVAIWVSSNITHVWYIDANSGEEYYLRRGKCVNVLPSIFRKIWPYDIEIEEEMWINHEKQYMRLHSYNVTGASLAKLEEFSIYAPSQYNRSWCVMFVY</sequence>
<dbReference type="KEGG" id="nve:5513497"/>
<dbReference type="AlphaFoldDB" id="A7S3S1"/>